<dbReference type="SUPFAM" id="SSF48619">
    <property type="entry name" value="Phospholipase A2, PLA2"/>
    <property type="match status" value="1"/>
</dbReference>
<evidence type="ECO:0000313" key="13">
    <source>
        <dbReference type="Proteomes" id="UP000759131"/>
    </source>
</evidence>
<dbReference type="GO" id="GO:0004623">
    <property type="term" value="F:phospholipase A2 activity"/>
    <property type="evidence" value="ECO:0007669"/>
    <property type="project" value="UniProtKB-EC"/>
</dbReference>
<keyword evidence="8" id="KW-0442">Lipid degradation</keyword>
<dbReference type="GO" id="GO:0005576">
    <property type="term" value="C:extracellular region"/>
    <property type="evidence" value="ECO:0007669"/>
    <property type="project" value="UniProtKB-SubCell"/>
</dbReference>
<keyword evidence="9" id="KW-0443">Lipid metabolism</keyword>
<accession>A0A7R9KHA6</accession>
<dbReference type="EMBL" id="CAJPIZ010000815">
    <property type="protein sequence ID" value="CAG2102331.1"/>
    <property type="molecule type" value="Genomic_DNA"/>
</dbReference>
<dbReference type="InterPro" id="IPR036444">
    <property type="entry name" value="PLipase_A2_dom_sf"/>
</dbReference>
<keyword evidence="6" id="KW-0378">Hydrolase</keyword>
<feature type="non-terminal residue" evidence="12">
    <location>
        <position position="112"/>
    </location>
</feature>
<comment type="similarity">
    <text evidence="4">Belongs to the phospholipase A2 family. Group III subfamily.</text>
</comment>
<protein>
    <recommendedName>
        <fullName evidence="11">Phospholipase A2-like central domain-containing protein</fullName>
    </recommendedName>
</protein>
<evidence type="ECO:0000256" key="2">
    <source>
        <dbReference type="ARBA" id="ARBA00001913"/>
    </source>
</evidence>
<evidence type="ECO:0000256" key="10">
    <source>
        <dbReference type="ARBA" id="ARBA00023145"/>
    </source>
</evidence>
<dbReference type="GO" id="GO:0016042">
    <property type="term" value="P:lipid catabolic process"/>
    <property type="evidence" value="ECO:0007669"/>
    <property type="project" value="UniProtKB-KW"/>
</dbReference>
<evidence type="ECO:0000256" key="6">
    <source>
        <dbReference type="ARBA" id="ARBA00022801"/>
    </source>
</evidence>
<gene>
    <name evidence="12" type="ORF">OSB1V03_LOCUS2370</name>
</gene>
<dbReference type="Gene3D" id="1.20.90.10">
    <property type="entry name" value="Phospholipase A2 domain"/>
    <property type="match status" value="1"/>
</dbReference>
<evidence type="ECO:0000256" key="3">
    <source>
        <dbReference type="ARBA" id="ARBA00004613"/>
    </source>
</evidence>
<evidence type="ECO:0000256" key="1">
    <source>
        <dbReference type="ARBA" id="ARBA00001604"/>
    </source>
</evidence>
<organism evidence="12">
    <name type="scientific">Medioppia subpectinata</name>
    <dbReference type="NCBI Taxonomy" id="1979941"/>
    <lineage>
        <taxon>Eukaryota</taxon>
        <taxon>Metazoa</taxon>
        <taxon>Ecdysozoa</taxon>
        <taxon>Arthropoda</taxon>
        <taxon>Chelicerata</taxon>
        <taxon>Arachnida</taxon>
        <taxon>Acari</taxon>
        <taxon>Acariformes</taxon>
        <taxon>Sarcoptiformes</taxon>
        <taxon>Oribatida</taxon>
        <taxon>Brachypylina</taxon>
        <taxon>Oppioidea</taxon>
        <taxon>Oppiidae</taxon>
        <taxon>Medioppia</taxon>
    </lineage>
</organism>
<evidence type="ECO:0000256" key="5">
    <source>
        <dbReference type="ARBA" id="ARBA00022525"/>
    </source>
</evidence>
<dbReference type="Pfam" id="PF05826">
    <property type="entry name" value="Phospholip_A2_2"/>
    <property type="match status" value="1"/>
</dbReference>
<evidence type="ECO:0000313" key="12">
    <source>
        <dbReference type="EMBL" id="CAD7621901.1"/>
    </source>
</evidence>
<keyword evidence="7" id="KW-0106">Calcium</keyword>
<keyword evidence="5" id="KW-0964">Secreted</keyword>
<sequence length="112" mass="12666">CNFSIRNGQMHGKSVHYREGSSKGGSWCGLGDAADTYDDLGTKRDIDVCCRAHDHCPIRLKALRFGYVQCIKEERPVVCLEIRKNSSGKEECVKYEVSSESKMKFVTPELLY</sequence>
<comment type="cofactor">
    <cofactor evidence="2">
        <name>Ca(2+)</name>
        <dbReference type="ChEBI" id="CHEBI:29108"/>
    </cofactor>
</comment>
<evidence type="ECO:0000256" key="4">
    <source>
        <dbReference type="ARBA" id="ARBA00009659"/>
    </source>
</evidence>
<dbReference type="PROSITE" id="PS00118">
    <property type="entry name" value="PA2_HIS"/>
    <property type="match status" value="1"/>
</dbReference>
<evidence type="ECO:0000259" key="11">
    <source>
        <dbReference type="Pfam" id="PF05826"/>
    </source>
</evidence>
<dbReference type="GO" id="GO:0050482">
    <property type="term" value="P:arachidonate secretion"/>
    <property type="evidence" value="ECO:0007669"/>
    <property type="project" value="InterPro"/>
</dbReference>
<name>A0A7R9KHA6_9ACAR</name>
<dbReference type="EMBL" id="OC855390">
    <property type="protein sequence ID" value="CAD7621901.1"/>
    <property type="molecule type" value="Genomic_DNA"/>
</dbReference>
<evidence type="ECO:0000256" key="9">
    <source>
        <dbReference type="ARBA" id="ARBA00023098"/>
    </source>
</evidence>
<dbReference type="GO" id="GO:0006644">
    <property type="term" value="P:phospholipid metabolic process"/>
    <property type="evidence" value="ECO:0007669"/>
    <property type="project" value="InterPro"/>
</dbReference>
<keyword evidence="10" id="KW-0865">Zymogen</keyword>
<reference evidence="12" key="1">
    <citation type="submission" date="2020-11" db="EMBL/GenBank/DDBJ databases">
        <authorList>
            <person name="Tran Van P."/>
        </authorList>
    </citation>
    <scope>NUCLEOTIDE SEQUENCE</scope>
</reference>
<dbReference type="AlphaFoldDB" id="A0A7R9KHA6"/>
<dbReference type="Proteomes" id="UP000759131">
    <property type="component" value="Unassembled WGS sequence"/>
</dbReference>
<dbReference type="OrthoDB" id="6075074at2759"/>
<keyword evidence="13" id="KW-1185">Reference proteome</keyword>
<dbReference type="PANTHER" id="PTHR12253">
    <property type="entry name" value="RH14732P"/>
    <property type="match status" value="1"/>
</dbReference>
<evidence type="ECO:0000256" key="7">
    <source>
        <dbReference type="ARBA" id="ARBA00022837"/>
    </source>
</evidence>
<comment type="catalytic activity">
    <reaction evidence="1">
        <text>a 1,2-diacyl-sn-glycero-3-phosphocholine + H2O = a 1-acyl-sn-glycero-3-phosphocholine + a fatty acid + H(+)</text>
        <dbReference type="Rhea" id="RHEA:15801"/>
        <dbReference type="ChEBI" id="CHEBI:15377"/>
        <dbReference type="ChEBI" id="CHEBI:15378"/>
        <dbReference type="ChEBI" id="CHEBI:28868"/>
        <dbReference type="ChEBI" id="CHEBI:57643"/>
        <dbReference type="ChEBI" id="CHEBI:58168"/>
        <dbReference type="EC" id="3.1.1.4"/>
    </reaction>
</comment>
<evidence type="ECO:0000256" key="8">
    <source>
        <dbReference type="ARBA" id="ARBA00022963"/>
    </source>
</evidence>
<comment type="subcellular location">
    <subcellularLocation>
        <location evidence="3">Secreted</location>
    </subcellularLocation>
</comment>
<dbReference type="InterPro" id="IPR033113">
    <property type="entry name" value="PLA2_histidine"/>
</dbReference>
<proteinExistence type="inferred from homology"/>
<feature type="domain" description="Phospholipase A2-like central" evidence="11">
    <location>
        <begin position="23"/>
        <end position="68"/>
    </location>
</feature>
<dbReference type="InterPro" id="IPR016090">
    <property type="entry name" value="PLA2-like_dom"/>
</dbReference>